<gene>
    <name evidence="4" type="ORF">V5O49_03075</name>
</gene>
<dbReference type="EMBL" id="JBAGLP010000105">
    <property type="protein sequence ID" value="MEG3614099.1"/>
    <property type="molecule type" value="Genomic_DNA"/>
</dbReference>
<proteinExistence type="predicted"/>
<keyword evidence="4" id="KW-0255">Endonuclease</keyword>
<keyword evidence="5" id="KW-1185">Reference proteome</keyword>
<evidence type="ECO:0000259" key="3">
    <source>
        <dbReference type="Pfam" id="PF07510"/>
    </source>
</evidence>
<keyword evidence="4" id="KW-0378">Hydrolase</keyword>
<evidence type="ECO:0000256" key="2">
    <source>
        <dbReference type="SAM" id="SignalP"/>
    </source>
</evidence>
<feature type="chain" id="PRO_5046397004" evidence="2">
    <location>
        <begin position="29"/>
        <end position="286"/>
    </location>
</feature>
<feature type="signal peptide" evidence="2">
    <location>
        <begin position="1"/>
        <end position="28"/>
    </location>
</feature>
<dbReference type="PANTHER" id="PTHR24094">
    <property type="entry name" value="SECRETED PROTEIN"/>
    <property type="match status" value="1"/>
</dbReference>
<feature type="domain" description="GmrSD restriction endonucleases C-terminal" evidence="3">
    <location>
        <begin position="96"/>
        <end position="208"/>
    </location>
</feature>
<dbReference type="GO" id="GO:0004519">
    <property type="term" value="F:endonuclease activity"/>
    <property type="evidence" value="ECO:0007669"/>
    <property type="project" value="UniProtKB-KW"/>
</dbReference>
<organism evidence="4 5">
    <name type="scientific">Isoptericola haloaureus</name>
    <dbReference type="NCBI Taxonomy" id="1542902"/>
    <lineage>
        <taxon>Bacteria</taxon>
        <taxon>Bacillati</taxon>
        <taxon>Actinomycetota</taxon>
        <taxon>Actinomycetes</taxon>
        <taxon>Micrococcales</taxon>
        <taxon>Promicromonosporaceae</taxon>
        <taxon>Isoptericola</taxon>
    </lineage>
</organism>
<keyword evidence="2" id="KW-0732">Signal</keyword>
<accession>A0ABU7Z3W4</accession>
<keyword evidence="4" id="KW-0540">Nuclease</keyword>
<sequence>MSFRSLLSAVIACMLAATIGLVVPTVTAAPAEAAGDKVSARKLLRQLPVRYETNKGYDRSKFRHWIDTGDKDVCDTREEVLIAEAVRTPRVRASTCAISGGKWRSKYDRRTTTNPSTFDIDHLVPLKEAWASGAKKWTKNTRKRFANDLRYKHSLIAVSASSNRSKGSREPHQWMPPNRSYRCTYVKQWIAVKWRWKMSVNTKEKRYLNARLDKCKSVQVLKPARATVTLRSTSTSSGSTDQRSAPWNQPGPDLDCSDIRKKVRVYPPDYHRLDADGDGWGCESYG</sequence>
<dbReference type="InterPro" id="IPR011089">
    <property type="entry name" value="GmrSD_C"/>
</dbReference>
<evidence type="ECO:0000313" key="5">
    <source>
        <dbReference type="Proteomes" id="UP001310387"/>
    </source>
</evidence>
<name>A0ABU7Z3W4_9MICO</name>
<reference evidence="4" key="2">
    <citation type="submission" date="2024-02" db="EMBL/GenBank/DDBJ databases">
        <authorList>
            <person name="Prathaban M."/>
            <person name="Mythili R."/>
            <person name="Sharmila Devi N."/>
            <person name="Sobanaa M."/>
            <person name="Prathiviraj R."/>
            <person name="Selvin J."/>
        </authorList>
    </citation>
    <scope>NUCLEOTIDE SEQUENCE</scope>
    <source>
        <strain evidence="4">MP1014</strain>
    </source>
</reference>
<dbReference type="Pfam" id="PF07510">
    <property type="entry name" value="GmrSD_C"/>
    <property type="match status" value="1"/>
</dbReference>
<evidence type="ECO:0000256" key="1">
    <source>
        <dbReference type="SAM" id="MobiDB-lite"/>
    </source>
</evidence>
<evidence type="ECO:0000313" key="4">
    <source>
        <dbReference type="EMBL" id="MEG3614099.1"/>
    </source>
</evidence>
<comment type="caution">
    <text evidence="4">The sequence shown here is derived from an EMBL/GenBank/DDBJ whole genome shotgun (WGS) entry which is preliminary data.</text>
</comment>
<reference evidence="4" key="1">
    <citation type="journal article" date="2024" name="Antonie Van Leeuwenhoek">
        <title>Isoptericola haloaureus sp. nov., a dimorphic actinobacterium isolated from mangrove sediments of southeast India, implicating biosaline agricultural significance through nitrogen fixation and salt tolerance genes.</title>
        <authorList>
            <person name="Prathaban M."/>
            <person name="Prathiviraj R."/>
            <person name="Ravichandran M."/>
            <person name="Natarajan S.D."/>
            <person name="Sobanaa M."/>
            <person name="Hari Krishna Kumar S."/>
            <person name="Chandrasekar V."/>
            <person name="Selvin J."/>
        </authorList>
    </citation>
    <scope>NUCLEOTIDE SEQUENCE</scope>
    <source>
        <strain evidence="4">MP1014</strain>
    </source>
</reference>
<feature type="region of interest" description="Disordered" evidence="1">
    <location>
        <begin position="229"/>
        <end position="253"/>
    </location>
</feature>
<feature type="compositionally biased region" description="Low complexity" evidence="1">
    <location>
        <begin position="229"/>
        <end position="240"/>
    </location>
</feature>
<dbReference type="Proteomes" id="UP001310387">
    <property type="component" value="Unassembled WGS sequence"/>
</dbReference>
<dbReference type="PANTHER" id="PTHR24094:SF15">
    <property type="entry name" value="AMP-DEPENDENT SYNTHETASE_LIGASE DOMAIN-CONTAINING PROTEIN-RELATED"/>
    <property type="match status" value="1"/>
</dbReference>
<dbReference type="RefSeq" id="WP_332900938.1">
    <property type="nucleotide sequence ID" value="NZ_JBAGLP010000105.1"/>
</dbReference>
<protein>
    <submittedName>
        <fullName evidence="4">HNH endonuclease family protein</fullName>
    </submittedName>
</protein>